<dbReference type="AlphaFoldDB" id="A0AA88DDD4"/>
<evidence type="ECO:0000256" key="5">
    <source>
        <dbReference type="SAM" id="Coils"/>
    </source>
</evidence>
<proteinExistence type="inferred from homology"/>
<dbReference type="InterPro" id="IPR011333">
    <property type="entry name" value="SKP1/BTB/POZ_sf"/>
</dbReference>
<evidence type="ECO:0008006" key="11">
    <source>
        <dbReference type="Google" id="ProtNLM"/>
    </source>
</evidence>
<keyword evidence="2" id="KW-0597">Phosphoprotein</keyword>
<comment type="similarity">
    <text evidence="4">Belongs to the NPH3 family.</text>
</comment>
<dbReference type="PROSITE" id="PS50097">
    <property type="entry name" value="BTB"/>
    <property type="match status" value="1"/>
</dbReference>
<dbReference type="Proteomes" id="UP001187192">
    <property type="component" value="Unassembled WGS sequence"/>
</dbReference>
<evidence type="ECO:0000256" key="3">
    <source>
        <dbReference type="ARBA" id="ARBA00022786"/>
    </source>
</evidence>
<dbReference type="SMART" id="SM00225">
    <property type="entry name" value="BTB"/>
    <property type="match status" value="1"/>
</dbReference>
<dbReference type="PROSITE" id="PS51649">
    <property type="entry name" value="NPH3"/>
    <property type="match status" value="1"/>
</dbReference>
<dbReference type="Pfam" id="PF00651">
    <property type="entry name" value="BTB"/>
    <property type="match status" value="1"/>
</dbReference>
<name>A0AA88DDD4_FICCA</name>
<evidence type="ECO:0000313" key="10">
    <source>
        <dbReference type="Proteomes" id="UP001187192"/>
    </source>
</evidence>
<keyword evidence="10" id="KW-1185">Reference proteome</keyword>
<evidence type="ECO:0000256" key="2">
    <source>
        <dbReference type="ARBA" id="ARBA00022553"/>
    </source>
</evidence>
<organism evidence="9 10">
    <name type="scientific">Ficus carica</name>
    <name type="common">Common fig</name>
    <dbReference type="NCBI Taxonomy" id="3494"/>
    <lineage>
        <taxon>Eukaryota</taxon>
        <taxon>Viridiplantae</taxon>
        <taxon>Streptophyta</taxon>
        <taxon>Embryophyta</taxon>
        <taxon>Tracheophyta</taxon>
        <taxon>Spermatophyta</taxon>
        <taxon>Magnoliopsida</taxon>
        <taxon>eudicotyledons</taxon>
        <taxon>Gunneridae</taxon>
        <taxon>Pentapetalae</taxon>
        <taxon>rosids</taxon>
        <taxon>fabids</taxon>
        <taxon>Rosales</taxon>
        <taxon>Moraceae</taxon>
        <taxon>Ficeae</taxon>
        <taxon>Ficus</taxon>
    </lineage>
</organism>
<comment type="caution">
    <text evidence="9">The sequence shown here is derived from an EMBL/GenBank/DDBJ whole genome shotgun (WGS) entry which is preliminary data.</text>
</comment>
<keyword evidence="3" id="KW-0833">Ubl conjugation pathway</keyword>
<protein>
    <recommendedName>
        <fullName evidence="11">Phototropic-responsive NPH3 family protein</fullName>
    </recommendedName>
</protein>
<dbReference type="Pfam" id="PF03000">
    <property type="entry name" value="NPH3"/>
    <property type="match status" value="2"/>
</dbReference>
<dbReference type="SUPFAM" id="SSF54695">
    <property type="entry name" value="POZ domain"/>
    <property type="match status" value="1"/>
</dbReference>
<feature type="domain" description="BTB" evidence="7">
    <location>
        <begin position="51"/>
        <end position="119"/>
    </location>
</feature>
<evidence type="ECO:0000256" key="1">
    <source>
        <dbReference type="ARBA" id="ARBA00004906"/>
    </source>
</evidence>
<evidence type="ECO:0000313" key="9">
    <source>
        <dbReference type="EMBL" id="GMN34404.1"/>
    </source>
</evidence>
<evidence type="ECO:0000256" key="6">
    <source>
        <dbReference type="SAM" id="MobiDB-lite"/>
    </source>
</evidence>
<feature type="domain" description="NPH3" evidence="8">
    <location>
        <begin position="297"/>
        <end position="347"/>
    </location>
</feature>
<sequence>MTQDSSVTGMVDLNQEKTALFAVNMNSKKKELLSTALKRTSEWIFSQEIPSDVAIDVGGVSFSLHKFPLVSKCGYIRKLVSESNDSDLSVIELANVPGGAEAFELAAKFCYGINFEISTENISMLRCVAEYLEMTEDYAVGNLVGRTDAYLNEVALKSLASAASILHMSENFLPMAEEVKLVSRCIDAIAYIACKESQFCVSGRSESGSEGVISSTASEPKPIVDWWAEDLTVLRIDMFHRVLVAMMARGFKQYALGPILMLYAQKSLRGLEIFGKGRKKIEPRQEHEKRVVLETIAHPVLSDMERKKVCSLMDCQKLSREACAHAAQNDRLPVQTVVQVLYYEQQRLRDVMNGSLIGSESPASALPSKVNLYSTDIHPVSDELSSLRRENDDLKIELVKMKMKVKEIERSTAVNSAVNSPQGVIMSSADKPPHPRKSFINSVSKKLGRLYPFVRSDGVTPSYKGRTKPAKDRRHSIS</sequence>
<evidence type="ECO:0000256" key="4">
    <source>
        <dbReference type="PROSITE-ProRule" id="PRU00982"/>
    </source>
</evidence>
<dbReference type="Gene3D" id="3.30.710.10">
    <property type="entry name" value="Potassium Channel Kv1.1, Chain A"/>
    <property type="match status" value="1"/>
</dbReference>
<dbReference type="FunFam" id="3.30.710.10:FF:000168">
    <property type="entry name" value="BTB/POZ domain-containing protein At1g03010"/>
    <property type="match status" value="1"/>
</dbReference>
<dbReference type="EMBL" id="BTGU01000004">
    <property type="protein sequence ID" value="GMN34404.1"/>
    <property type="molecule type" value="Genomic_DNA"/>
</dbReference>
<feature type="compositionally biased region" description="Basic residues" evidence="6">
    <location>
        <begin position="465"/>
        <end position="478"/>
    </location>
</feature>
<dbReference type="PANTHER" id="PTHR32370">
    <property type="entry name" value="OS12G0117600 PROTEIN"/>
    <property type="match status" value="1"/>
</dbReference>
<dbReference type="InterPro" id="IPR043454">
    <property type="entry name" value="NPH3/RPT2-like"/>
</dbReference>
<feature type="coiled-coil region" evidence="5">
    <location>
        <begin position="384"/>
        <end position="411"/>
    </location>
</feature>
<dbReference type="InterPro" id="IPR027356">
    <property type="entry name" value="NPH3_dom"/>
</dbReference>
<feature type="region of interest" description="Disordered" evidence="6">
    <location>
        <begin position="456"/>
        <end position="478"/>
    </location>
</feature>
<comment type="pathway">
    <text evidence="1">Protein modification; protein ubiquitination.</text>
</comment>
<gene>
    <name evidence="9" type="ORF">TIFTF001_004673</name>
</gene>
<dbReference type="InterPro" id="IPR000210">
    <property type="entry name" value="BTB/POZ_dom"/>
</dbReference>
<keyword evidence="5" id="KW-0175">Coiled coil</keyword>
<reference evidence="9" key="1">
    <citation type="submission" date="2023-07" db="EMBL/GenBank/DDBJ databases">
        <title>draft genome sequence of fig (Ficus carica).</title>
        <authorList>
            <person name="Takahashi T."/>
            <person name="Nishimura K."/>
        </authorList>
    </citation>
    <scope>NUCLEOTIDE SEQUENCE</scope>
</reference>
<evidence type="ECO:0000259" key="8">
    <source>
        <dbReference type="PROSITE" id="PS51649"/>
    </source>
</evidence>
<evidence type="ECO:0000259" key="7">
    <source>
        <dbReference type="PROSITE" id="PS50097"/>
    </source>
</evidence>
<accession>A0AA88DDD4</accession>